<feature type="compositionally biased region" description="Basic and acidic residues" evidence="1">
    <location>
        <begin position="264"/>
        <end position="294"/>
    </location>
</feature>
<keyword evidence="2" id="KW-1133">Transmembrane helix</keyword>
<gene>
    <name evidence="3" type="ORF">MEDL_3634</name>
</gene>
<protein>
    <recommendedName>
        <fullName evidence="5">Ig-like domain-containing protein</fullName>
    </recommendedName>
</protein>
<dbReference type="Proteomes" id="UP000683360">
    <property type="component" value="Unassembled WGS sequence"/>
</dbReference>
<evidence type="ECO:0000256" key="2">
    <source>
        <dbReference type="SAM" id="Phobius"/>
    </source>
</evidence>
<feature type="transmembrane region" description="Helical" evidence="2">
    <location>
        <begin position="209"/>
        <end position="233"/>
    </location>
</feature>
<sequence length="339" mass="37571">MYVQCSAVGDLVSSQDAFIQLSTNANYQIDKLKFGCSPSGTWGSISRVSLSKNTSSGFREIVDVFLDSGNAVRNKTVWNTQGWQDEGTYRCVVSGASLPNDQKETKEKNWNCNFDRRSSDPTINFQGWLNTDDIVNSDPISSGCQNTQTSRLTFNVTEEYPYTEFRCETGYQNLRCGHSSIISSNITIYRYTAPAVNKPQTDDTASGGVIAGAVIGSFVGIILIVVIVYFVAFRKKNEGETYRTKEENGRTGSAPIDNTVYSVPHKERHGDRDRSPRDKSPRQYENRGLDEPHTRGYNADPRGRSNPGMDRSFDDVRDGNMKSSRGPMMGSNASFGSAV</sequence>
<keyword evidence="2" id="KW-0812">Transmembrane</keyword>
<dbReference type="AlphaFoldDB" id="A0A8S3PXC4"/>
<keyword evidence="2" id="KW-0472">Membrane</keyword>
<keyword evidence="4" id="KW-1185">Reference proteome</keyword>
<feature type="region of interest" description="Disordered" evidence="1">
    <location>
        <begin position="242"/>
        <end position="339"/>
    </location>
</feature>
<evidence type="ECO:0008006" key="5">
    <source>
        <dbReference type="Google" id="ProtNLM"/>
    </source>
</evidence>
<evidence type="ECO:0000313" key="3">
    <source>
        <dbReference type="EMBL" id="CAG2188199.1"/>
    </source>
</evidence>
<dbReference type="EMBL" id="CAJPWZ010000199">
    <property type="protein sequence ID" value="CAG2188199.1"/>
    <property type="molecule type" value="Genomic_DNA"/>
</dbReference>
<reference evidence="3" key="1">
    <citation type="submission" date="2021-03" db="EMBL/GenBank/DDBJ databases">
        <authorList>
            <person name="Bekaert M."/>
        </authorList>
    </citation>
    <scope>NUCLEOTIDE SEQUENCE</scope>
</reference>
<evidence type="ECO:0000256" key="1">
    <source>
        <dbReference type="SAM" id="MobiDB-lite"/>
    </source>
</evidence>
<accession>A0A8S3PXC4</accession>
<proteinExistence type="predicted"/>
<comment type="caution">
    <text evidence="3">The sequence shown here is derived from an EMBL/GenBank/DDBJ whole genome shotgun (WGS) entry which is preliminary data.</text>
</comment>
<dbReference type="OrthoDB" id="6134708at2759"/>
<feature type="compositionally biased region" description="Basic and acidic residues" evidence="1">
    <location>
        <begin position="311"/>
        <end position="320"/>
    </location>
</feature>
<name>A0A8S3PXC4_MYTED</name>
<evidence type="ECO:0000313" key="4">
    <source>
        <dbReference type="Proteomes" id="UP000683360"/>
    </source>
</evidence>
<organism evidence="3 4">
    <name type="scientific">Mytilus edulis</name>
    <name type="common">Blue mussel</name>
    <dbReference type="NCBI Taxonomy" id="6550"/>
    <lineage>
        <taxon>Eukaryota</taxon>
        <taxon>Metazoa</taxon>
        <taxon>Spiralia</taxon>
        <taxon>Lophotrochozoa</taxon>
        <taxon>Mollusca</taxon>
        <taxon>Bivalvia</taxon>
        <taxon>Autobranchia</taxon>
        <taxon>Pteriomorphia</taxon>
        <taxon>Mytilida</taxon>
        <taxon>Mytiloidea</taxon>
        <taxon>Mytilidae</taxon>
        <taxon>Mytilinae</taxon>
        <taxon>Mytilus</taxon>
    </lineage>
</organism>